<dbReference type="GO" id="GO:0043024">
    <property type="term" value="F:ribosomal small subunit binding"/>
    <property type="evidence" value="ECO:0007669"/>
    <property type="project" value="TreeGrafter"/>
</dbReference>
<dbReference type="PROSITE" id="PS01319">
    <property type="entry name" value="RBFA"/>
    <property type="match status" value="1"/>
</dbReference>
<dbReference type="NCBIfam" id="TIGR00082">
    <property type="entry name" value="rbfA"/>
    <property type="match status" value="1"/>
</dbReference>
<keyword evidence="4" id="KW-1185">Reference proteome</keyword>
<evidence type="ECO:0000313" key="4">
    <source>
        <dbReference type="Proteomes" id="UP000264006"/>
    </source>
</evidence>
<dbReference type="InterPro" id="IPR023799">
    <property type="entry name" value="RbfA_dom_sf"/>
</dbReference>
<dbReference type="HAMAP" id="MF_00003">
    <property type="entry name" value="RbfA"/>
    <property type="match status" value="1"/>
</dbReference>
<dbReference type="GO" id="GO:0030490">
    <property type="term" value="P:maturation of SSU-rRNA"/>
    <property type="evidence" value="ECO:0007669"/>
    <property type="project" value="UniProtKB-UniRule"/>
</dbReference>
<organism evidence="3 4">
    <name type="scientific">Euzebya pacifica</name>
    <dbReference type="NCBI Taxonomy" id="1608957"/>
    <lineage>
        <taxon>Bacteria</taxon>
        <taxon>Bacillati</taxon>
        <taxon>Actinomycetota</taxon>
        <taxon>Nitriliruptoria</taxon>
        <taxon>Euzebyales</taxon>
    </lineage>
</organism>
<sequence>MKEIVGQLIPKLKDPRIGFVTVTDVRMSRDNDRATIYYTVLPDTPEERQRAQQGLDSATGLLRRDLGSVLTVRHTPELVFAIDEVADQGRKIEQILADLDTDDR</sequence>
<keyword evidence="2" id="KW-0963">Cytoplasm</keyword>
<evidence type="ECO:0000256" key="1">
    <source>
        <dbReference type="ARBA" id="ARBA00022517"/>
    </source>
</evidence>
<dbReference type="InterPro" id="IPR020053">
    <property type="entry name" value="Ribosome-bd_factorA_CS"/>
</dbReference>
<gene>
    <name evidence="2" type="primary">rbfA</name>
    <name evidence="3" type="ORF">DVS28_a3382</name>
</gene>
<dbReference type="InterPro" id="IPR000238">
    <property type="entry name" value="RbfA"/>
</dbReference>
<dbReference type="PANTHER" id="PTHR33515">
    <property type="entry name" value="RIBOSOME-BINDING FACTOR A, CHLOROPLASTIC-RELATED"/>
    <property type="match status" value="1"/>
</dbReference>
<dbReference type="Gene3D" id="3.30.300.20">
    <property type="match status" value="1"/>
</dbReference>
<reference evidence="3 4" key="1">
    <citation type="submission" date="2018-09" db="EMBL/GenBank/DDBJ databases">
        <title>Complete genome sequence of Euzebya sp. DY32-46 isolated from seawater of Pacific Ocean.</title>
        <authorList>
            <person name="Xu L."/>
            <person name="Wu Y.-H."/>
            <person name="Xu X.-W."/>
        </authorList>
    </citation>
    <scope>NUCLEOTIDE SEQUENCE [LARGE SCALE GENOMIC DNA]</scope>
    <source>
        <strain evidence="3 4">DY32-46</strain>
    </source>
</reference>
<proteinExistence type="inferred from homology"/>
<dbReference type="SUPFAM" id="SSF89919">
    <property type="entry name" value="Ribosome-binding factor A, RbfA"/>
    <property type="match status" value="1"/>
</dbReference>
<evidence type="ECO:0000313" key="3">
    <source>
        <dbReference type="EMBL" id="AXV08057.1"/>
    </source>
</evidence>
<comment type="subcellular location">
    <subcellularLocation>
        <location evidence="2">Cytoplasm</location>
    </subcellularLocation>
</comment>
<dbReference type="Proteomes" id="UP000264006">
    <property type="component" value="Chromosome"/>
</dbReference>
<dbReference type="KEGG" id="euz:DVS28_a3382"/>
<evidence type="ECO:0000256" key="2">
    <source>
        <dbReference type="HAMAP-Rule" id="MF_00003"/>
    </source>
</evidence>
<dbReference type="Pfam" id="PF02033">
    <property type="entry name" value="RBFA"/>
    <property type="match status" value="1"/>
</dbReference>
<comment type="similarity">
    <text evidence="2">Belongs to the RbfA family.</text>
</comment>
<dbReference type="GO" id="GO:0005829">
    <property type="term" value="C:cytosol"/>
    <property type="evidence" value="ECO:0007669"/>
    <property type="project" value="TreeGrafter"/>
</dbReference>
<accession>A0A346Y0R0</accession>
<dbReference type="InterPro" id="IPR015946">
    <property type="entry name" value="KH_dom-like_a/b"/>
</dbReference>
<keyword evidence="1 2" id="KW-0690">Ribosome biogenesis</keyword>
<name>A0A346Y0R0_9ACTN</name>
<protein>
    <recommendedName>
        <fullName evidence="2">Ribosome-binding factor A</fullName>
    </recommendedName>
</protein>
<dbReference type="EMBL" id="CP031165">
    <property type="protein sequence ID" value="AXV08057.1"/>
    <property type="molecule type" value="Genomic_DNA"/>
</dbReference>
<dbReference type="PANTHER" id="PTHR33515:SF1">
    <property type="entry name" value="RIBOSOME-BINDING FACTOR A, CHLOROPLASTIC-RELATED"/>
    <property type="match status" value="1"/>
</dbReference>
<dbReference type="AlphaFoldDB" id="A0A346Y0R0"/>
<comment type="function">
    <text evidence="2">One of several proteins that assist in the late maturation steps of the functional core of the 30S ribosomal subunit. Associates with free 30S ribosomal subunits (but not with 30S subunits that are part of 70S ribosomes or polysomes). Required for efficient processing of 16S rRNA. May interact with the 5'-terminal helix region of 16S rRNA.</text>
</comment>
<comment type="subunit">
    <text evidence="2">Monomer. Binds 30S ribosomal subunits, but not 50S ribosomal subunits or 70S ribosomes.</text>
</comment>